<organism evidence="10">
    <name type="scientific">Fagus sylvatica</name>
    <name type="common">Beechnut</name>
    <dbReference type="NCBI Taxonomy" id="28930"/>
    <lineage>
        <taxon>Eukaryota</taxon>
        <taxon>Viridiplantae</taxon>
        <taxon>Streptophyta</taxon>
        <taxon>Embryophyta</taxon>
        <taxon>Tracheophyta</taxon>
        <taxon>Spermatophyta</taxon>
        <taxon>Magnoliopsida</taxon>
        <taxon>eudicotyledons</taxon>
        <taxon>Gunneridae</taxon>
        <taxon>Pentapetalae</taxon>
        <taxon>rosids</taxon>
        <taxon>fabids</taxon>
        <taxon>Fagales</taxon>
        <taxon>Fagaceae</taxon>
        <taxon>Fagus</taxon>
    </lineage>
</organism>
<dbReference type="SMART" id="SM01332">
    <property type="entry name" value="Cyclin_C"/>
    <property type="match status" value="1"/>
</dbReference>
<dbReference type="SMART" id="SM00385">
    <property type="entry name" value="CYCLIN"/>
    <property type="match status" value="1"/>
</dbReference>
<proteinExistence type="inferred from homology"/>
<dbReference type="PANTHER" id="PTHR10177">
    <property type="entry name" value="CYCLINS"/>
    <property type="match status" value="1"/>
</dbReference>
<name>A0A2N9ELS3_FAGSY</name>
<feature type="domain" description="Cyclin-like" evidence="8">
    <location>
        <begin position="76"/>
        <end position="162"/>
    </location>
</feature>
<evidence type="ECO:0000313" key="10">
    <source>
        <dbReference type="EMBL" id="SPC75773.1"/>
    </source>
</evidence>
<evidence type="ECO:0000256" key="3">
    <source>
        <dbReference type="ARBA" id="ARBA00022618"/>
    </source>
</evidence>
<dbReference type="InterPro" id="IPR006671">
    <property type="entry name" value="Cyclin_N"/>
</dbReference>
<reference evidence="10" key="1">
    <citation type="submission" date="2018-02" db="EMBL/GenBank/DDBJ databases">
        <authorList>
            <person name="Cohen D.B."/>
            <person name="Kent A.D."/>
        </authorList>
    </citation>
    <scope>NUCLEOTIDE SEQUENCE</scope>
</reference>
<dbReference type="InterPro" id="IPR004367">
    <property type="entry name" value="Cyclin_C-dom"/>
</dbReference>
<dbReference type="FunFam" id="1.10.472.10:FF:000069">
    <property type="entry name" value="Cyclin-D5-1"/>
    <property type="match status" value="1"/>
</dbReference>
<dbReference type="EMBL" id="OIVN01000180">
    <property type="protein sequence ID" value="SPC75773.1"/>
    <property type="molecule type" value="Genomic_DNA"/>
</dbReference>
<dbReference type="SUPFAM" id="SSF47954">
    <property type="entry name" value="Cyclin-like"/>
    <property type="match status" value="2"/>
</dbReference>
<sequence length="320" mass="36632">MDDSLSLSSLICQESEICLDEEVVKEDSFINFKNYDGSEDEYLEMLFEREICSGFKRDESLVFGNWVKCARLEAITWILKTGAAFGFRFQTVYLSMTYFDQFLSRRSIDSEKLWAIKLLSVTCLSLAAKMEELKVPMLSEFLLEDYNFDSKVIQRMELLVLNTLEWRMCPITPFAFLHFFIPKLCQESPPSNIVSRIVELIFAITREVNLMGHRPSVIAAAAALLALDDKLTRRALGLKMNSISHCRFLEIDDVFSCYKIMRRLDIPKVVNSPDLSPTQLSPIDVLENSAVTSAVSKKRKRLCLSTCDQSCDTPDDKRLC</sequence>
<evidence type="ECO:0000256" key="6">
    <source>
        <dbReference type="ARBA" id="ARBA00032263"/>
    </source>
</evidence>
<evidence type="ECO:0000256" key="5">
    <source>
        <dbReference type="ARBA" id="ARBA00023306"/>
    </source>
</evidence>
<protein>
    <recommendedName>
        <fullName evidence="6">B-like cyclin</fullName>
    </recommendedName>
</protein>
<dbReference type="FunFam" id="1.10.472.10:FF:000219">
    <property type="entry name" value="Cyclin-D5-1"/>
    <property type="match status" value="1"/>
</dbReference>
<dbReference type="Pfam" id="PF02984">
    <property type="entry name" value="Cyclin_C"/>
    <property type="match status" value="1"/>
</dbReference>
<evidence type="ECO:0000256" key="7">
    <source>
        <dbReference type="RuleBase" id="RU000383"/>
    </source>
</evidence>
<dbReference type="InterPro" id="IPR036915">
    <property type="entry name" value="Cyclin-like_sf"/>
</dbReference>
<dbReference type="AlphaFoldDB" id="A0A2N9ELS3"/>
<dbReference type="GO" id="GO:0051301">
    <property type="term" value="P:cell division"/>
    <property type="evidence" value="ECO:0007669"/>
    <property type="project" value="UniProtKB-KW"/>
</dbReference>
<dbReference type="Gene3D" id="1.10.472.10">
    <property type="entry name" value="Cyclin-like"/>
    <property type="match status" value="2"/>
</dbReference>
<evidence type="ECO:0000256" key="2">
    <source>
        <dbReference type="ARBA" id="ARBA00011177"/>
    </source>
</evidence>
<evidence type="ECO:0000259" key="8">
    <source>
        <dbReference type="SMART" id="SM00385"/>
    </source>
</evidence>
<feature type="domain" description="Cyclin C-terminal" evidence="9">
    <location>
        <begin position="171"/>
        <end position="310"/>
    </location>
</feature>
<evidence type="ECO:0000256" key="1">
    <source>
        <dbReference type="ARBA" id="ARBA00009065"/>
    </source>
</evidence>
<dbReference type="CDD" id="cd20543">
    <property type="entry name" value="CYCLIN_AtCycD-like_rpt1"/>
    <property type="match status" value="1"/>
</dbReference>
<dbReference type="InterPro" id="IPR013763">
    <property type="entry name" value="Cyclin-like_dom"/>
</dbReference>
<comment type="subunit">
    <text evidence="2">Interacts with the CDC2 protein kinase to form a serine/threonine kinase holoenzyme complex also known as maturation promoting factor (MPF). The cyclin subunit imparts substrate specificity to the complex.</text>
</comment>
<accession>A0A2N9ELS3</accession>
<dbReference type="CDD" id="cd20544">
    <property type="entry name" value="CYCLIN_AtCycD-like_rpt2"/>
    <property type="match status" value="1"/>
</dbReference>
<keyword evidence="3" id="KW-0132">Cell division</keyword>
<evidence type="ECO:0000256" key="4">
    <source>
        <dbReference type="ARBA" id="ARBA00023127"/>
    </source>
</evidence>
<gene>
    <name evidence="10" type="ORF">FSB_LOCUS3655</name>
</gene>
<evidence type="ECO:0000259" key="9">
    <source>
        <dbReference type="SMART" id="SM01332"/>
    </source>
</evidence>
<dbReference type="InterPro" id="IPR039361">
    <property type="entry name" value="Cyclin"/>
</dbReference>
<comment type="similarity">
    <text evidence="1">Belongs to the cyclin family. Cyclin D subfamily.</text>
</comment>
<dbReference type="Pfam" id="PF00134">
    <property type="entry name" value="Cyclin_N"/>
    <property type="match status" value="1"/>
</dbReference>
<keyword evidence="5" id="KW-0131">Cell cycle</keyword>
<keyword evidence="4 7" id="KW-0195">Cyclin</keyword>